<feature type="domain" description="Methyltransferase" evidence="4">
    <location>
        <begin position="42"/>
        <end position="135"/>
    </location>
</feature>
<dbReference type="InterPro" id="IPR029063">
    <property type="entry name" value="SAM-dependent_MTases_sf"/>
</dbReference>
<dbReference type="Pfam" id="PF13649">
    <property type="entry name" value="Methyltransf_25"/>
    <property type="match status" value="1"/>
</dbReference>
<dbReference type="Proteomes" id="UP000249260">
    <property type="component" value="Unassembled WGS sequence"/>
</dbReference>
<dbReference type="Gene3D" id="3.40.50.150">
    <property type="entry name" value="Vaccinia Virus protein VP39"/>
    <property type="match status" value="1"/>
</dbReference>
<gene>
    <name evidence="5" type="ORF">DL346_14235</name>
</gene>
<evidence type="ECO:0000256" key="3">
    <source>
        <dbReference type="ARBA" id="ARBA00022691"/>
    </source>
</evidence>
<dbReference type="PANTHER" id="PTHR43464">
    <property type="entry name" value="METHYLTRANSFERASE"/>
    <property type="match status" value="1"/>
</dbReference>
<evidence type="ECO:0000259" key="4">
    <source>
        <dbReference type="Pfam" id="PF13649"/>
    </source>
</evidence>
<dbReference type="EMBL" id="QLUW01000002">
    <property type="protein sequence ID" value="RAP76531.1"/>
    <property type="molecule type" value="Genomic_DNA"/>
</dbReference>
<dbReference type="PANTHER" id="PTHR43464:SF19">
    <property type="entry name" value="UBIQUINONE BIOSYNTHESIS O-METHYLTRANSFERASE, MITOCHONDRIAL"/>
    <property type="match status" value="1"/>
</dbReference>
<accession>A0A328U545</accession>
<keyword evidence="3" id="KW-0949">S-adenosyl-L-methionine</keyword>
<dbReference type="GO" id="GO:0032259">
    <property type="term" value="P:methylation"/>
    <property type="evidence" value="ECO:0007669"/>
    <property type="project" value="UniProtKB-KW"/>
</dbReference>
<reference evidence="5 6" key="1">
    <citation type="submission" date="2018-06" db="EMBL/GenBank/DDBJ databases">
        <title>Paenibacillus montanisoli sp. nov., isolated from mountain area soil.</title>
        <authorList>
            <person name="Wu M."/>
        </authorList>
    </citation>
    <scope>NUCLEOTIDE SEQUENCE [LARGE SCALE GENOMIC DNA]</scope>
    <source>
        <strain evidence="5 6">RA17</strain>
    </source>
</reference>
<keyword evidence="6" id="KW-1185">Reference proteome</keyword>
<organism evidence="5 6">
    <name type="scientific">Paenibacillus montanisoli</name>
    <dbReference type="NCBI Taxonomy" id="2081970"/>
    <lineage>
        <taxon>Bacteria</taxon>
        <taxon>Bacillati</taxon>
        <taxon>Bacillota</taxon>
        <taxon>Bacilli</taxon>
        <taxon>Bacillales</taxon>
        <taxon>Paenibacillaceae</taxon>
        <taxon>Paenibacillus</taxon>
    </lineage>
</organism>
<keyword evidence="2" id="KW-0808">Transferase</keyword>
<keyword evidence="1" id="KW-0489">Methyltransferase</keyword>
<dbReference type="GO" id="GO:0008168">
    <property type="term" value="F:methyltransferase activity"/>
    <property type="evidence" value="ECO:0007669"/>
    <property type="project" value="UniProtKB-KW"/>
</dbReference>
<proteinExistence type="predicted"/>
<dbReference type="OrthoDB" id="9804312at2"/>
<evidence type="ECO:0000313" key="6">
    <source>
        <dbReference type="Proteomes" id="UP000249260"/>
    </source>
</evidence>
<evidence type="ECO:0000256" key="2">
    <source>
        <dbReference type="ARBA" id="ARBA00022679"/>
    </source>
</evidence>
<protein>
    <recommendedName>
        <fullName evidence="4">Methyltransferase domain-containing protein</fullName>
    </recommendedName>
</protein>
<name>A0A328U545_9BACL</name>
<dbReference type="SUPFAM" id="SSF53335">
    <property type="entry name" value="S-adenosyl-L-methionine-dependent methyltransferases"/>
    <property type="match status" value="1"/>
</dbReference>
<sequence>MQRPQIWHYGLVARAHAELWTEAGPEAAYYKKLIETSGQPALDLGCGGGRLLLLYLQAGLDVDGCDYSEDMLAVCQERAAKQGLSLRLYAQAMHELDLPRRYRTIFACGVIGLGGERRLTMQAMQRCHEHLRPGGTFAFNYTARWNDPPAWLARLPEYRQAEPEGWPASSEHQRLADGMELEIAGRTLETDPLENVATRQMRLRLWHEGDLIKEEVHTQRLDDYTKNELVLMLERACFSDIQIFGDFSDEPATADHNELIFICRK</sequence>
<dbReference type="InterPro" id="IPR041698">
    <property type="entry name" value="Methyltransf_25"/>
</dbReference>
<evidence type="ECO:0000313" key="5">
    <source>
        <dbReference type="EMBL" id="RAP76531.1"/>
    </source>
</evidence>
<dbReference type="AlphaFoldDB" id="A0A328U545"/>
<evidence type="ECO:0000256" key="1">
    <source>
        <dbReference type="ARBA" id="ARBA00022603"/>
    </source>
</evidence>
<dbReference type="RefSeq" id="WP_112882749.1">
    <property type="nucleotide sequence ID" value="NZ_QLUW01000002.1"/>
</dbReference>
<comment type="caution">
    <text evidence="5">The sequence shown here is derived from an EMBL/GenBank/DDBJ whole genome shotgun (WGS) entry which is preliminary data.</text>
</comment>